<reference evidence="2 3" key="1">
    <citation type="submission" date="2017-04" db="EMBL/GenBank/DDBJ databases">
        <authorList>
            <person name="Varghese N."/>
            <person name="Submissions S."/>
        </authorList>
    </citation>
    <scope>NUCLEOTIDE SEQUENCE [LARGE SCALE GENOMIC DNA]</scope>
    <source>
        <strain evidence="2 3">J12</strain>
    </source>
</reference>
<dbReference type="InterPro" id="IPR043519">
    <property type="entry name" value="NT_sf"/>
</dbReference>
<gene>
    <name evidence="2" type="ORF">SAMN02744124_03665</name>
</gene>
<name>A0ABY1M4C9_9BACL</name>
<evidence type="ECO:0000313" key="2">
    <source>
        <dbReference type="EMBL" id="SMF55455.1"/>
    </source>
</evidence>
<proteinExistence type="predicted"/>
<dbReference type="CDD" id="cd05403">
    <property type="entry name" value="NT_KNTase_like"/>
    <property type="match status" value="1"/>
</dbReference>
<dbReference type="RefSeq" id="WP_254899810.1">
    <property type="nucleotide sequence ID" value="NZ_FXAE01000049.1"/>
</dbReference>
<sequence length="134" mass="14713">MEIELILERIVNQLQGTEGLQAIVLGGSRATNTHRPDSDIDIGLYYDGENGLDIARLNQIAKELDDQHRNNLMTGIGEWGPGVNGGGWLIIGGYHVDFLYRDLTAVQKATQDGCEGKIQMLYQTDVHGSQCRSG</sequence>
<feature type="domain" description="Polymerase beta nucleotidyltransferase" evidence="1">
    <location>
        <begin position="8"/>
        <end position="68"/>
    </location>
</feature>
<comment type="caution">
    <text evidence="2">The sequence shown here is derived from an EMBL/GenBank/DDBJ whole genome shotgun (WGS) entry which is preliminary data.</text>
</comment>
<accession>A0ABY1M4C9</accession>
<dbReference type="SUPFAM" id="SSF81301">
    <property type="entry name" value="Nucleotidyltransferase"/>
    <property type="match status" value="1"/>
</dbReference>
<dbReference type="Pfam" id="PF18765">
    <property type="entry name" value="Polbeta"/>
    <property type="match status" value="1"/>
</dbReference>
<dbReference type="EMBL" id="FXAE01000049">
    <property type="protein sequence ID" value="SMF55455.1"/>
    <property type="molecule type" value="Genomic_DNA"/>
</dbReference>
<organism evidence="2 3">
    <name type="scientific">Paenibacillus barengoltzii J12</name>
    <dbReference type="NCBI Taxonomy" id="935846"/>
    <lineage>
        <taxon>Bacteria</taxon>
        <taxon>Bacillati</taxon>
        <taxon>Bacillota</taxon>
        <taxon>Bacilli</taxon>
        <taxon>Bacillales</taxon>
        <taxon>Paenibacillaceae</taxon>
        <taxon>Paenibacillus</taxon>
    </lineage>
</organism>
<keyword evidence="3" id="KW-1185">Reference proteome</keyword>
<evidence type="ECO:0000259" key="1">
    <source>
        <dbReference type="Pfam" id="PF18765"/>
    </source>
</evidence>
<evidence type="ECO:0000313" key="3">
    <source>
        <dbReference type="Proteomes" id="UP000192939"/>
    </source>
</evidence>
<dbReference type="Gene3D" id="3.30.460.10">
    <property type="entry name" value="Beta Polymerase, domain 2"/>
    <property type="match status" value="1"/>
</dbReference>
<dbReference type="InterPro" id="IPR041633">
    <property type="entry name" value="Polbeta"/>
</dbReference>
<protein>
    <submittedName>
        <fullName evidence="2">Predicted nucleotidyltransferases</fullName>
    </submittedName>
</protein>
<dbReference type="Proteomes" id="UP000192939">
    <property type="component" value="Unassembled WGS sequence"/>
</dbReference>